<evidence type="ECO:0000256" key="6">
    <source>
        <dbReference type="ARBA" id="ARBA00022619"/>
    </source>
</evidence>
<dbReference type="SUPFAM" id="SSF63380">
    <property type="entry name" value="Riboflavin synthase domain-like"/>
    <property type="match status" value="1"/>
</dbReference>
<keyword evidence="6" id="KW-0686">Riboflavin biosynthesis</keyword>
<dbReference type="AlphaFoldDB" id="A0A0G1B8B1"/>
<organism evidence="11 12">
    <name type="scientific">Candidatus Daviesbacteria bacterium GW2011_GWA2_42_7</name>
    <dbReference type="NCBI Taxonomy" id="1618425"/>
    <lineage>
        <taxon>Bacteria</taxon>
        <taxon>Candidatus Daviesiibacteriota</taxon>
    </lineage>
</organism>
<dbReference type="InterPro" id="IPR017938">
    <property type="entry name" value="Riboflavin_synthase-like_b-brl"/>
</dbReference>
<dbReference type="EC" id="2.5.1.9" evidence="4"/>
<evidence type="ECO:0000256" key="7">
    <source>
        <dbReference type="ARBA" id="ARBA00022679"/>
    </source>
</evidence>
<dbReference type="InterPro" id="IPR026017">
    <property type="entry name" value="Lumazine-bd_dom"/>
</dbReference>
<evidence type="ECO:0000256" key="9">
    <source>
        <dbReference type="PROSITE-ProRule" id="PRU00524"/>
    </source>
</evidence>
<evidence type="ECO:0000256" key="1">
    <source>
        <dbReference type="ARBA" id="ARBA00000968"/>
    </source>
</evidence>
<evidence type="ECO:0000313" key="11">
    <source>
        <dbReference type="EMBL" id="KKS69479.1"/>
    </source>
</evidence>
<dbReference type="Proteomes" id="UP000034785">
    <property type="component" value="Unassembled WGS sequence"/>
</dbReference>
<evidence type="ECO:0000256" key="5">
    <source>
        <dbReference type="ARBA" id="ARBA00013950"/>
    </source>
</evidence>
<comment type="catalytic activity">
    <reaction evidence="1">
        <text>2 6,7-dimethyl-8-(1-D-ribityl)lumazine + H(+) = 5-amino-6-(D-ribitylamino)uracil + riboflavin</text>
        <dbReference type="Rhea" id="RHEA:20772"/>
        <dbReference type="ChEBI" id="CHEBI:15378"/>
        <dbReference type="ChEBI" id="CHEBI:15934"/>
        <dbReference type="ChEBI" id="CHEBI:57986"/>
        <dbReference type="ChEBI" id="CHEBI:58201"/>
        <dbReference type="EC" id="2.5.1.9"/>
    </reaction>
</comment>
<dbReference type="PANTHER" id="PTHR21098">
    <property type="entry name" value="RIBOFLAVIN SYNTHASE ALPHA CHAIN"/>
    <property type="match status" value="1"/>
</dbReference>
<feature type="domain" description="Lumazine-binding" evidence="10">
    <location>
        <begin position="58"/>
        <end position="153"/>
    </location>
</feature>
<dbReference type="CDD" id="cd00402">
    <property type="entry name" value="Riboflavin_synthase_like"/>
    <property type="match status" value="1"/>
</dbReference>
<dbReference type="GO" id="GO:0004746">
    <property type="term" value="F:riboflavin synthase activity"/>
    <property type="evidence" value="ECO:0007669"/>
    <property type="project" value="UniProtKB-EC"/>
</dbReference>
<name>A0A0G1B8B1_9BACT</name>
<evidence type="ECO:0000256" key="4">
    <source>
        <dbReference type="ARBA" id="ARBA00012827"/>
    </source>
</evidence>
<dbReference type="PANTHER" id="PTHR21098:SF12">
    <property type="entry name" value="RIBOFLAVIN SYNTHASE"/>
    <property type="match status" value="1"/>
</dbReference>
<evidence type="ECO:0000256" key="3">
    <source>
        <dbReference type="ARBA" id="ARBA00004887"/>
    </source>
</evidence>
<evidence type="ECO:0000259" key="10">
    <source>
        <dbReference type="PROSITE" id="PS51177"/>
    </source>
</evidence>
<proteinExistence type="predicted"/>
<keyword evidence="8" id="KW-0677">Repeat</keyword>
<sequence>MFTGIISHTTKIKAAKKVSAGLAITFERPRQWADLVLGESIVNLERALKVGDRLSGHFVQGHIDCVGKVLSTKKVGASEITIGFPGKFNNFVIDKGSITVNGVALTIVETERNRLSVALIPYTLQHTNLGNLKVSDRVNLEFDMLGKYAAKAL</sequence>
<dbReference type="InterPro" id="IPR001783">
    <property type="entry name" value="Lumazine-bd"/>
</dbReference>
<reference evidence="11 12" key="1">
    <citation type="journal article" date="2015" name="Nature">
        <title>rRNA introns, odd ribosomes, and small enigmatic genomes across a large radiation of phyla.</title>
        <authorList>
            <person name="Brown C.T."/>
            <person name="Hug L.A."/>
            <person name="Thomas B.C."/>
            <person name="Sharon I."/>
            <person name="Castelle C.J."/>
            <person name="Singh A."/>
            <person name="Wilkins M.J."/>
            <person name="Williams K.H."/>
            <person name="Banfield J.F."/>
        </authorList>
    </citation>
    <scope>NUCLEOTIDE SEQUENCE [LARGE SCALE GENOMIC DNA]</scope>
</reference>
<dbReference type="PROSITE" id="PS51177">
    <property type="entry name" value="LUMAZINE_BIND"/>
    <property type="match status" value="1"/>
</dbReference>
<protein>
    <recommendedName>
        <fullName evidence="5">Riboflavin synthase</fullName>
        <ecNumber evidence="4">2.5.1.9</ecNumber>
    </recommendedName>
</protein>
<dbReference type="GO" id="GO:0009231">
    <property type="term" value="P:riboflavin biosynthetic process"/>
    <property type="evidence" value="ECO:0007669"/>
    <property type="project" value="UniProtKB-KW"/>
</dbReference>
<dbReference type="EMBL" id="LCEJ01000053">
    <property type="protein sequence ID" value="KKS69479.1"/>
    <property type="molecule type" value="Genomic_DNA"/>
</dbReference>
<evidence type="ECO:0000256" key="8">
    <source>
        <dbReference type="ARBA" id="ARBA00022737"/>
    </source>
</evidence>
<accession>A0A0G1B8B1</accession>
<feature type="repeat" description="Lumazine-binding" evidence="9">
    <location>
        <begin position="58"/>
        <end position="153"/>
    </location>
</feature>
<dbReference type="Pfam" id="PF00677">
    <property type="entry name" value="Lum_binding"/>
    <property type="match status" value="1"/>
</dbReference>
<keyword evidence="7" id="KW-0808">Transferase</keyword>
<dbReference type="PATRIC" id="fig|1618425.3.peg.750"/>
<comment type="caution">
    <text evidence="11">The sequence shown here is derived from an EMBL/GenBank/DDBJ whole genome shotgun (WGS) entry which is preliminary data.</text>
</comment>
<dbReference type="Gene3D" id="2.40.30.20">
    <property type="match status" value="1"/>
</dbReference>
<evidence type="ECO:0000256" key="2">
    <source>
        <dbReference type="ARBA" id="ARBA00002803"/>
    </source>
</evidence>
<gene>
    <name evidence="11" type="ORF">UV41_C0053G0005</name>
</gene>
<dbReference type="InterPro" id="IPR023366">
    <property type="entry name" value="ATP_synth_asu-like_sf"/>
</dbReference>
<comment type="pathway">
    <text evidence="3">Cofactor biosynthesis; riboflavin biosynthesis; riboflavin from 2-hydroxy-3-oxobutyl phosphate and 5-amino-6-(D-ribitylamino)uracil: step 2/2.</text>
</comment>
<evidence type="ECO:0000313" key="12">
    <source>
        <dbReference type="Proteomes" id="UP000034785"/>
    </source>
</evidence>
<comment type="function">
    <text evidence="2">Catalyzes the dismutation of two molecules of 6,7-dimethyl-8-ribityllumazine, resulting in the formation of riboflavin and 5-amino-6-(D-ribitylamino)uracil.</text>
</comment>